<proteinExistence type="predicted"/>
<protein>
    <recommendedName>
        <fullName evidence="1">Condensation domain-containing protein</fullName>
    </recommendedName>
</protein>
<accession>A0A3N9WZN4</accession>
<dbReference type="RefSeq" id="WP_358027643.1">
    <property type="nucleotide sequence ID" value="NZ_JBEZFR010000002.1"/>
</dbReference>
<evidence type="ECO:0000259" key="1">
    <source>
        <dbReference type="Pfam" id="PF00668"/>
    </source>
</evidence>
<feature type="domain" description="Condensation" evidence="1">
    <location>
        <begin position="27"/>
        <end position="332"/>
    </location>
</feature>
<evidence type="ECO:0000313" key="2">
    <source>
        <dbReference type="EMBL" id="RQX00513.1"/>
    </source>
</evidence>
<dbReference type="EMBL" id="QGSZ01000241">
    <property type="protein sequence ID" value="RQX00513.1"/>
    <property type="molecule type" value="Genomic_DNA"/>
</dbReference>
<reference evidence="2 3" key="1">
    <citation type="submission" date="2018-05" db="EMBL/GenBank/DDBJ databases">
        <title>Micromonospora from Atacama Desert.</title>
        <authorList>
            <person name="Carro L."/>
            <person name="Goodfellow M."/>
            <person name="Klenk H.-P."/>
        </authorList>
    </citation>
    <scope>NUCLEOTIDE SEQUENCE [LARGE SCALE GENOMIC DNA]</scope>
    <source>
        <strain evidence="2 3">LB39</strain>
    </source>
</reference>
<dbReference type="Pfam" id="PF00668">
    <property type="entry name" value="Condensation"/>
    <property type="match status" value="1"/>
</dbReference>
<dbReference type="GO" id="GO:0031177">
    <property type="term" value="F:phosphopantetheine binding"/>
    <property type="evidence" value="ECO:0007669"/>
    <property type="project" value="TreeGrafter"/>
</dbReference>
<dbReference type="GO" id="GO:0005829">
    <property type="term" value="C:cytosol"/>
    <property type="evidence" value="ECO:0007669"/>
    <property type="project" value="TreeGrafter"/>
</dbReference>
<organism evidence="2 3">
    <name type="scientific">Micromonospora inaquosa</name>
    <dbReference type="NCBI Taxonomy" id="2203716"/>
    <lineage>
        <taxon>Bacteria</taxon>
        <taxon>Bacillati</taxon>
        <taxon>Actinomycetota</taxon>
        <taxon>Actinomycetes</taxon>
        <taxon>Micromonosporales</taxon>
        <taxon>Micromonosporaceae</taxon>
        <taxon>Micromonospora</taxon>
    </lineage>
</organism>
<keyword evidence="3" id="KW-1185">Reference proteome</keyword>
<comment type="caution">
    <text evidence="2">The sequence shown here is derived from an EMBL/GenBank/DDBJ whole genome shotgun (WGS) entry which is preliminary data.</text>
</comment>
<dbReference type="Gene3D" id="3.30.559.30">
    <property type="entry name" value="Nonribosomal peptide synthetase, condensation domain"/>
    <property type="match status" value="1"/>
</dbReference>
<gene>
    <name evidence="2" type="ORF">DLJ59_21225</name>
</gene>
<dbReference type="Proteomes" id="UP000282312">
    <property type="component" value="Unassembled WGS sequence"/>
</dbReference>
<dbReference type="PANTHER" id="PTHR45527:SF1">
    <property type="entry name" value="FATTY ACID SYNTHASE"/>
    <property type="match status" value="1"/>
</dbReference>
<sequence>MGSGRPVCDSRDRPDSYGDIVVAGNAENTYPLTMGQLSLWQDAVRRPASQRWESNMNPAWPVPSGIGTDKVRWALAALAERHESLRTRYGTAGDSSEVHQIVAESAPAAYQGTVEREQWSAMAAEQLRLPFDLTEQPPWRAWAVQKDGLTCQVQLIIHHLAADGAALMVLQQDFQSLIASRAATRPAPTPRGLAARQREPAYAARLAAAAEYREQTIAAAPREAGIERQGLLRACAHTGISFGLARKTAQKLEVTLPNLLFAAYSHALAGMAGGDSPLLCLLSANRLEPSVRNLVSSMTQWVPVRSAEGAGRPFAAVAADANINAIRALQHGIVDPAAVAPLDLDRGCFFTFVSPPATDTAAGGGLGQSRIEWLPPRGRSGPSFYLIASVFPEVSLTLRVMRSGYDREGLESLLSSMTATLRQEAAR</sequence>
<dbReference type="SUPFAM" id="SSF52777">
    <property type="entry name" value="CoA-dependent acyltransferases"/>
    <property type="match status" value="2"/>
</dbReference>
<dbReference type="PANTHER" id="PTHR45527">
    <property type="entry name" value="NONRIBOSOMAL PEPTIDE SYNTHETASE"/>
    <property type="match status" value="1"/>
</dbReference>
<dbReference type="GO" id="GO:0009366">
    <property type="term" value="C:enterobactin synthetase complex"/>
    <property type="evidence" value="ECO:0007669"/>
    <property type="project" value="TreeGrafter"/>
</dbReference>
<name>A0A3N9WZN4_9ACTN</name>
<evidence type="ECO:0000313" key="3">
    <source>
        <dbReference type="Proteomes" id="UP000282312"/>
    </source>
</evidence>
<dbReference type="InterPro" id="IPR023213">
    <property type="entry name" value="CAT-like_dom_sf"/>
</dbReference>
<dbReference type="InterPro" id="IPR001242">
    <property type="entry name" value="Condensation_dom"/>
</dbReference>
<dbReference type="GO" id="GO:0009239">
    <property type="term" value="P:enterobactin biosynthetic process"/>
    <property type="evidence" value="ECO:0007669"/>
    <property type="project" value="TreeGrafter"/>
</dbReference>
<dbReference type="GO" id="GO:0047527">
    <property type="term" value="F:2,3-dihydroxybenzoate-serine ligase activity"/>
    <property type="evidence" value="ECO:0007669"/>
    <property type="project" value="TreeGrafter"/>
</dbReference>
<dbReference type="GO" id="GO:0043041">
    <property type="term" value="P:amino acid activation for nonribosomal peptide biosynthetic process"/>
    <property type="evidence" value="ECO:0007669"/>
    <property type="project" value="TreeGrafter"/>
</dbReference>
<dbReference type="GO" id="GO:0008610">
    <property type="term" value="P:lipid biosynthetic process"/>
    <property type="evidence" value="ECO:0007669"/>
    <property type="project" value="UniProtKB-ARBA"/>
</dbReference>
<dbReference type="Gene3D" id="3.30.559.10">
    <property type="entry name" value="Chloramphenicol acetyltransferase-like domain"/>
    <property type="match status" value="1"/>
</dbReference>
<dbReference type="AlphaFoldDB" id="A0A3N9WZN4"/>